<organism evidence="2 3">
    <name type="scientific">Hymenobacter monticola</name>
    <dbReference type="NCBI Taxonomy" id="1705399"/>
    <lineage>
        <taxon>Bacteria</taxon>
        <taxon>Pseudomonadati</taxon>
        <taxon>Bacteroidota</taxon>
        <taxon>Cytophagia</taxon>
        <taxon>Cytophagales</taxon>
        <taxon>Hymenobacteraceae</taxon>
        <taxon>Hymenobacter</taxon>
    </lineage>
</organism>
<protein>
    <submittedName>
        <fullName evidence="2">YceI family protein</fullName>
    </submittedName>
</protein>
<dbReference type="RefSeq" id="WP_243518141.1">
    <property type="nucleotide sequence ID" value="NZ_CP094534.1"/>
</dbReference>
<name>A0ABY4B911_9BACT</name>
<evidence type="ECO:0000313" key="2">
    <source>
        <dbReference type="EMBL" id="UOE35663.1"/>
    </source>
</evidence>
<dbReference type="Proteomes" id="UP000831390">
    <property type="component" value="Chromosome"/>
</dbReference>
<feature type="domain" description="Lipid/polyisoprenoid-binding YceI-like" evidence="1">
    <location>
        <begin position="15"/>
        <end position="184"/>
    </location>
</feature>
<reference evidence="2 3" key="1">
    <citation type="submission" date="2022-03" db="EMBL/GenBank/DDBJ databases">
        <title>Hymenobactersp. isolated from the air.</title>
        <authorList>
            <person name="Won M."/>
            <person name="Kwon S.-W."/>
        </authorList>
    </citation>
    <scope>NUCLEOTIDE SEQUENCE [LARGE SCALE GENOMIC DNA]</scope>
    <source>
        <strain evidence="2 3">KACC 22596</strain>
    </source>
</reference>
<dbReference type="Gene3D" id="2.40.128.110">
    <property type="entry name" value="Lipid/polyisoprenoid-binding, YceI-like"/>
    <property type="match status" value="1"/>
</dbReference>
<dbReference type="InterPro" id="IPR007372">
    <property type="entry name" value="Lipid/polyisoprenoid-bd_YceI"/>
</dbReference>
<keyword evidence="3" id="KW-1185">Reference proteome</keyword>
<dbReference type="EMBL" id="CP094534">
    <property type="protein sequence ID" value="UOE35663.1"/>
    <property type="molecule type" value="Genomic_DNA"/>
</dbReference>
<dbReference type="SMART" id="SM00867">
    <property type="entry name" value="YceI"/>
    <property type="match status" value="1"/>
</dbReference>
<accession>A0ABY4B911</accession>
<evidence type="ECO:0000259" key="1">
    <source>
        <dbReference type="SMART" id="SM00867"/>
    </source>
</evidence>
<sequence>MSEITAPAATATATKWTLDPTHSEVQFKIKHLVISTVTGSFKSFQGTMESAGENNFENAQVEFSLDVDSIDTNQEMRDGHLKGEEFFDAAKFPTIKFVSTSMVKDGDGYKLTGNLTMKDVTKPVTLEAEYGGSAVDFYGNTKAGFEVTGKINRKEFGLTWGGITEAGAIVLGDDVKLIANVQFAKQA</sequence>
<evidence type="ECO:0000313" key="3">
    <source>
        <dbReference type="Proteomes" id="UP000831390"/>
    </source>
</evidence>
<dbReference type="PANTHER" id="PTHR34406:SF1">
    <property type="entry name" value="PROTEIN YCEI"/>
    <property type="match status" value="1"/>
</dbReference>
<dbReference type="SUPFAM" id="SSF101874">
    <property type="entry name" value="YceI-like"/>
    <property type="match status" value="1"/>
</dbReference>
<dbReference type="PANTHER" id="PTHR34406">
    <property type="entry name" value="PROTEIN YCEI"/>
    <property type="match status" value="1"/>
</dbReference>
<proteinExistence type="predicted"/>
<dbReference type="InterPro" id="IPR036761">
    <property type="entry name" value="TTHA0802/YceI-like_sf"/>
</dbReference>
<gene>
    <name evidence="2" type="ORF">MTP16_08435</name>
</gene>
<dbReference type="Pfam" id="PF04264">
    <property type="entry name" value="YceI"/>
    <property type="match status" value="1"/>
</dbReference>